<evidence type="ECO:0000256" key="9">
    <source>
        <dbReference type="HAMAP-Rule" id="MF_01208"/>
    </source>
</evidence>
<evidence type="ECO:0000313" key="11">
    <source>
        <dbReference type="EMBL" id="MDG5974394.1"/>
    </source>
</evidence>
<dbReference type="FunFam" id="3.40.50.2020:FF:000008">
    <property type="entry name" value="Orotate phosphoribosyltransferase"/>
    <property type="match status" value="1"/>
</dbReference>
<keyword evidence="9" id="KW-0460">Magnesium</keyword>
<keyword evidence="7 9" id="KW-0808">Transferase</keyword>
<dbReference type="PANTHER" id="PTHR46683">
    <property type="entry name" value="OROTATE PHOSPHORIBOSYLTRANSFERASE 1-RELATED"/>
    <property type="match status" value="1"/>
</dbReference>
<gene>
    <name evidence="9 11" type="primary">pyrE</name>
    <name evidence="11" type="ORF">H010_03967</name>
</gene>
<feature type="binding site" evidence="9">
    <location>
        <position position="140"/>
    </location>
    <ligand>
        <name>orotate</name>
        <dbReference type="ChEBI" id="CHEBI:30839"/>
    </ligand>
</feature>
<dbReference type="GO" id="GO:0005737">
    <property type="term" value="C:cytoplasm"/>
    <property type="evidence" value="ECO:0007669"/>
    <property type="project" value="TreeGrafter"/>
</dbReference>
<comment type="caution">
    <text evidence="11">The sequence shown here is derived from an EMBL/GenBank/DDBJ whole genome shotgun (WGS) entry which is preliminary data.</text>
</comment>
<dbReference type="Pfam" id="PF00156">
    <property type="entry name" value="Pribosyltran"/>
    <property type="match status" value="1"/>
</dbReference>
<dbReference type="SUPFAM" id="SSF53271">
    <property type="entry name" value="PRTase-like"/>
    <property type="match status" value="1"/>
</dbReference>
<dbReference type="GO" id="GO:0046132">
    <property type="term" value="P:pyrimidine ribonucleoside biosynthetic process"/>
    <property type="evidence" value="ECO:0007669"/>
    <property type="project" value="TreeGrafter"/>
</dbReference>
<evidence type="ECO:0000256" key="7">
    <source>
        <dbReference type="ARBA" id="ARBA00022679"/>
    </source>
</evidence>
<dbReference type="GO" id="GO:0004588">
    <property type="term" value="F:orotate phosphoribosyltransferase activity"/>
    <property type="evidence" value="ECO:0007669"/>
    <property type="project" value="UniProtKB-UniRule"/>
</dbReference>
<feature type="binding site" description="in other chain" evidence="9">
    <location>
        <position position="112"/>
    </location>
    <ligand>
        <name>5-phospho-alpha-D-ribose 1-diphosphate</name>
        <dbReference type="ChEBI" id="CHEBI:58017"/>
        <note>ligand shared between dimeric partners</note>
    </ligand>
</feature>
<comment type="cofactor">
    <cofactor evidence="9">
        <name>Mg(2+)</name>
        <dbReference type="ChEBI" id="CHEBI:18420"/>
    </cofactor>
</comment>
<feature type="binding site" evidence="9">
    <location>
        <position position="115"/>
    </location>
    <ligand>
        <name>5-phospho-alpha-D-ribose 1-diphosphate</name>
        <dbReference type="ChEBI" id="CHEBI:58017"/>
        <note>ligand shared between dimeric partners</note>
    </ligand>
</feature>
<sequence length="238" mass="25101">MVLETGPAATGADSGALAQDFVQFCVDSGVLRFGEFKTKAGRLSPYFFNAGLFDDGAKLGRLAQFYAKALLDSGLEFDMIFGPAYKGIPLGAAVAIELARLGRNVPFAYNRKEAKDHGEGGSLVGAPLRGRVLIVDDVMSAGTAARESIALIQAAGATPHAVVIALDRQEKATEAGPDGTVRDVDHSAVQYVQQQLGLQVCAIARLADLLQYLATHTGGGLGAHHERVLAYRQRYGVA</sequence>
<dbReference type="GO" id="GO:0044205">
    <property type="term" value="P:'de novo' UMP biosynthetic process"/>
    <property type="evidence" value="ECO:0007669"/>
    <property type="project" value="UniProtKB-UniRule"/>
</dbReference>
<keyword evidence="8 9" id="KW-0665">Pyrimidine biosynthesis</keyword>
<evidence type="ECO:0000259" key="10">
    <source>
        <dbReference type="Pfam" id="PF00156"/>
    </source>
</evidence>
<dbReference type="EC" id="2.4.2.10" evidence="5 9"/>
<evidence type="ECO:0000256" key="1">
    <source>
        <dbReference type="ARBA" id="ARBA00003769"/>
    </source>
</evidence>
<proteinExistence type="inferred from homology"/>
<evidence type="ECO:0000256" key="4">
    <source>
        <dbReference type="ARBA" id="ARBA00011738"/>
    </source>
</evidence>
<comment type="catalytic activity">
    <reaction evidence="9">
        <text>orotidine 5'-phosphate + diphosphate = orotate + 5-phospho-alpha-D-ribose 1-diphosphate</text>
        <dbReference type="Rhea" id="RHEA:10380"/>
        <dbReference type="ChEBI" id="CHEBI:30839"/>
        <dbReference type="ChEBI" id="CHEBI:33019"/>
        <dbReference type="ChEBI" id="CHEBI:57538"/>
        <dbReference type="ChEBI" id="CHEBI:58017"/>
        <dbReference type="EC" id="2.4.2.10"/>
    </reaction>
</comment>
<dbReference type="InterPro" id="IPR000836">
    <property type="entry name" value="PRTase_dom"/>
</dbReference>
<dbReference type="InterPro" id="IPR004467">
    <property type="entry name" value="Or_phspho_trans_dom"/>
</dbReference>
<feature type="binding site" description="in other chain" evidence="9">
    <location>
        <position position="39"/>
    </location>
    <ligand>
        <name>5-phospho-alpha-D-ribose 1-diphosphate</name>
        <dbReference type="ChEBI" id="CHEBI:58017"/>
        <note>ligand shared between dimeric partners</note>
    </ligand>
</feature>
<reference evidence="11" key="1">
    <citation type="submission" date="2013-01" db="EMBL/GenBank/DDBJ databases">
        <title>Genome draft of Hydrogenophaga taeniospiralis 2K1.</title>
        <authorList>
            <person name="Gomila M."/>
            <person name="Lalucat J."/>
        </authorList>
    </citation>
    <scope>NUCLEOTIDE SEQUENCE</scope>
    <source>
        <strain evidence="11">CCUG 15921</strain>
    </source>
</reference>
<evidence type="ECO:0000256" key="3">
    <source>
        <dbReference type="ARBA" id="ARBA00006340"/>
    </source>
</evidence>
<comment type="similarity">
    <text evidence="3 9">Belongs to the purine/pyrimidine phosphoribosyltransferase family. PyrE subfamily.</text>
</comment>
<dbReference type="GO" id="GO:0006207">
    <property type="term" value="P:'de novo' pyrimidine nucleobase biosynthetic process"/>
    <property type="evidence" value="ECO:0007669"/>
    <property type="project" value="TreeGrafter"/>
</dbReference>
<dbReference type="CDD" id="cd06223">
    <property type="entry name" value="PRTases_typeI"/>
    <property type="match status" value="1"/>
</dbReference>
<feature type="domain" description="Phosphoribosyltransferase" evidence="10">
    <location>
        <begin position="60"/>
        <end position="172"/>
    </location>
</feature>
<evidence type="ECO:0000313" key="12">
    <source>
        <dbReference type="Proteomes" id="UP001152876"/>
    </source>
</evidence>
<organism evidence="11 12">
    <name type="scientific">Hydrogenophaga taeniospiralis CCUG 15921</name>
    <dbReference type="NCBI Taxonomy" id="1281780"/>
    <lineage>
        <taxon>Bacteria</taxon>
        <taxon>Pseudomonadati</taxon>
        <taxon>Pseudomonadota</taxon>
        <taxon>Betaproteobacteria</taxon>
        <taxon>Burkholderiales</taxon>
        <taxon>Comamonadaceae</taxon>
        <taxon>Hydrogenophaga</taxon>
    </lineage>
</organism>
<feature type="binding site" evidence="9">
    <location>
        <position position="111"/>
    </location>
    <ligand>
        <name>5-phospho-alpha-D-ribose 1-diphosphate</name>
        <dbReference type="ChEBI" id="CHEBI:58017"/>
        <note>ligand shared between dimeric partners</note>
    </ligand>
</feature>
<dbReference type="OrthoDB" id="9779060at2"/>
<feature type="binding site" description="in other chain" evidence="9">
    <location>
        <begin position="136"/>
        <end position="144"/>
    </location>
    <ligand>
        <name>5-phospho-alpha-D-ribose 1-diphosphate</name>
        <dbReference type="ChEBI" id="CHEBI:58017"/>
        <note>ligand shared between dimeric partners</note>
    </ligand>
</feature>
<dbReference type="InterPro" id="IPR023031">
    <property type="entry name" value="OPRT"/>
</dbReference>
<evidence type="ECO:0000256" key="5">
    <source>
        <dbReference type="ARBA" id="ARBA00011971"/>
    </source>
</evidence>
<dbReference type="RefSeq" id="WP_068169804.1">
    <property type="nucleotide sequence ID" value="NZ_AOGK01000002.1"/>
</dbReference>
<comment type="function">
    <text evidence="1 9">Catalyzes the transfer of a ribosyl phosphate group from 5-phosphoribose 1-diphosphate to orotate, leading to the formation of orotidine monophosphate (OMP).</text>
</comment>
<accession>A0A9X4NQW3</accession>
<evidence type="ECO:0000256" key="8">
    <source>
        <dbReference type="ARBA" id="ARBA00022975"/>
    </source>
</evidence>
<dbReference type="HAMAP" id="MF_01208">
    <property type="entry name" value="PyrE"/>
    <property type="match status" value="1"/>
</dbReference>
<name>A0A9X4NQW3_9BURK</name>
<dbReference type="PANTHER" id="PTHR46683:SF1">
    <property type="entry name" value="OROTATE PHOSPHORIBOSYLTRANSFERASE 1-RELATED"/>
    <property type="match status" value="1"/>
</dbReference>
<feature type="binding site" evidence="9">
    <location>
        <begin position="47"/>
        <end position="48"/>
    </location>
    <ligand>
        <name>orotate</name>
        <dbReference type="ChEBI" id="CHEBI:30839"/>
    </ligand>
</feature>
<feature type="binding site" description="in other chain" evidence="9">
    <location>
        <begin position="85"/>
        <end position="86"/>
    </location>
    <ligand>
        <name>5-phospho-alpha-D-ribose 1-diphosphate</name>
        <dbReference type="ChEBI" id="CHEBI:58017"/>
        <note>ligand shared between dimeric partners</note>
    </ligand>
</feature>
<comment type="subunit">
    <text evidence="4 9">Homodimer.</text>
</comment>
<feature type="binding site" evidence="9">
    <location>
        <position position="168"/>
    </location>
    <ligand>
        <name>orotate</name>
        <dbReference type="ChEBI" id="CHEBI:30839"/>
    </ligand>
</feature>
<dbReference type="Proteomes" id="UP001152876">
    <property type="component" value="Unassembled WGS sequence"/>
</dbReference>
<dbReference type="GO" id="GO:0000287">
    <property type="term" value="F:magnesium ion binding"/>
    <property type="evidence" value="ECO:0007669"/>
    <property type="project" value="UniProtKB-UniRule"/>
</dbReference>
<dbReference type="NCBIfam" id="TIGR00336">
    <property type="entry name" value="pyrE"/>
    <property type="match status" value="1"/>
</dbReference>
<dbReference type="InterPro" id="IPR029057">
    <property type="entry name" value="PRTase-like"/>
</dbReference>
<dbReference type="Gene3D" id="3.40.50.2020">
    <property type="match status" value="1"/>
</dbReference>
<protein>
    <recommendedName>
        <fullName evidence="5 9">Orotate phosphoribosyltransferase</fullName>
        <shortName evidence="9">OPRT</shortName>
        <shortName evidence="9">OPRTase</shortName>
        <ecNumber evidence="5 9">2.4.2.10</ecNumber>
    </recommendedName>
</protein>
<feature type="binding site" evidence="9">
    <location>
        <position position="117"/>
    </location>
    <ligand>
        <name>5-phospho-alpha-D-ribose 1-diphosphate</name>
        <dbReference type="ChEBI" id="CHEBI:58017"/>
        <note>ligand shared between dimeric partners</note>
    </ligand>
</feature>
<keyword evidence="6 9" id="KW-0328">Glycosyltransferase</keyword>
<keyword evidence="12" id="KW-1185">Reference proteome</keyword>
<dbReference type="EMBL" id="AOGK01000002">
    <property type="protein sequence ID" value="MDG5974394.1"/>
    <property type="molecule type" value="Genomic_DNA"/>
</dbReference>
<evidence type="ECO:0000256" key="6">
    <source>
        <dbReference type="ARBA" id="ARBA00022676"/>
    </source>
</evidence>
<comment type="pathway">
    <text evidence="2 9">Pyrimidine metabolism; UMP biosynthesis via de novo pathway; UMP from orotate: step 1/2.</text>
</comment>
<evidence type="ECO:0000256" key="2">
    <source>
        <dbReference type="ARBA" id="ARBA00004889"/>
    </source>
</evidence>
<dbReference type="AlphaFoldDB" id="A0A9X4NQW3"/>